<dbReference type="SUPFAM" id="SSF52374">
    <property type="entry name" value="Nucleotidylyl transferase"/>
    <property type="match status" value="1"/>
</dbReference>
<keyword evidence="1" id="KW-0808">Transferase</keyword>
<evidence type="ECO:0000259" key="3">
    <source>
        <dbReference type="Pfam" id="PF01467"/>
    </source>
</evidence>
<gene>
    <name evidence="4" type="primary">MW0603</name>
    <name evidence="4" type="ordered locus">PBPRA2685</name>
</gene>
<keyword evidence="5" id="KW-1185">Reference proteome</keyword>
<evidence type="ECO:0000313" key="5">
    <source>
        <dbReference type="Proteomes" id="UP000000593"/>
    </source>
</evidence>
<keyword evidence="2" id="KW-0548">Nucleotidyltransferase</keyword>
<dbReference type="InterPro" id="IPR050385">
    <property type="entry name" value="Archaeal_FAD_synthase"/>
</dbReference>
<protein>
    <submittedName>
        <fullName evidence="4">Glycerol-3-phosphatecytidyltransferase</fullName>
    </submittedName>
</protein>
<dbReference type="PANTHER" id="PTHR43793">
    <property type="entry name" value="FAD SYNTHASE"/>
    <property type="match status" value="1"/>
</dbReference>
<dbReference type="Pfam" id="PF01467">
    <property type="entry name" value="CTP_transf_like"/>
    <property type="match status" value="1"/>
</dbReference>
<dbReference type="eggNOG" id="COG0615">
    <property type="taxonomic scope" value="Bacteria"/>
</dbReference>
<dbReference type="KEGG" id="ppr:PBPRA2685"/>
<dbReference type="GO" id="GO:0016779">
    <property type="term" value="F:nucleotidyltransferase activity"/>
    <property type="evidence" value="ECO:0007669"/>
    <property type="project" value="UniProtKB-KW"/>
</dbReference>
<dbReference type="InterPro" id="IPR014729">
    <property type="entry name" value="Rossmann-like_a/b/a_fold"/>
</dbReference>
<reference evidence="5" key="1">
    <citation type="journal article" date="2005" name="Science">
        <title>Life at depth: Photobacterium profundum genome sequence and expression analysis.</title>
        <authorList>
            <person name="Vezzi A."/>
            <person name="Campanaro S."/>
            <person name="D'Angelo M."/>
            <person name="Simonato F."/>
            <person name="Vitulo N."/>
            <person name="Lauro F.M."/>
            <person name="Cestaro A."/>
            <person name="Malacrida G."/>
            <person name="Simionati B."/>
            <person name="Cannata N."/>
            <person name="Romualdi C."/>
            <person name="Bartlett D.H."/>
            <person name="Valle G."/>
        </authorList>
    </citation>
    <scope>NUCLEOTIDE SEQUENCE [LARGE SCALE GENOMIC DNA]</scope>
    <source>
        <strain evidence="5">ATCC BAA-1253 / SS9</strain>
    </source>
</reference>
<proteinExistence type="predicted"/>
<dbReference type="InterPro" id="IPR004821">
    <property type="entry name" value="Cyt_trans-like"/>
</dbReference>
<sequence length="139" mass="15719">MGNYSGDKMKIIITYGTFDLFHVGHVRLLKRLKSLGDKLIVGVSTDEFNARKGKVAFYNYHDRAEIVSSCQYVDKVIPEEGWEQKVSDIKEYGVSVFAIGDDWEGKFDELKDCCNVVYLKRTENISSSLIKSTLSSFGS</sequence>
<dbReference type="PANTHER" id="PTHR43793:SF1">
    <property type="entry name" value="FAD SYNTHASE"/>
    <property type="match status" value="1"/>
</dbReference>
<dbReference type="Gene3D" id="3.40.50.620">
    <property type="entry name" value="HUPs"/>
    <property type="match status" value="1"/>
</dbReference>
<dbReference type="AlphaFoldDB" id="Q6LNR3"/>
<feature type="domain" description="Cytidyltransferase-like" evidence="3">
    <location>
        <begin position="13"/>
        <end position="131"/>
    </location>
</feature>
<dbReference type="EMBL" id="CR378671">
    <property type="protein sequence ID" value="CAG21063.1"/>
    <property type="molecule type" value="Genomic_DNA"/>
</dbReference>
<evidence type="ECO:0000256" key="2">
    <source>
        <dbReference type="ARBA" id="ARBA00022695"/>
    </source>
</evidence>
<evidence type="ECO:0000313" key="4">
    <source>
        <dbReference type="EMBL" id="CAG21063.1"/>
    </source>
</evidence>
<dbReference type="STRING" id="298386.PBPRA2685"/>
<dbReference type="NCBIfam" id="TIGR00125">
    <property type="entry name" value="cyt_tran_rel"/>
    <property type="match status" value="1"/>
</dbReference>
<accession>Q6LNR3</accession>
<organism evidence="4 5">
    <name type="scientific">Photobacterium profundum (strain SS9)</name>
    <dbReference type="NCBI Taxonomy" id="298386"/>
    <lineage>
        <taxon>Bacteria</taxon>
        <taxon>Pseudomonadati</taxon>
        <taxon>Pseudomonadota</taxon>
        <taxon>Gammaproteobacteria</taxon>
        <taxon>Vibrionales</taxon>
        <taxon>Vibrionaceae</taxon>
        <taxon>Photobacterium</taxon>
    </lineage>
</organism>
<dbReference type="Proteomes" id="UP000000593">
    <property type="component" value="Chromosome 1"/>
</dbReference>
<dbReference type="HOGENOM" id="CLU_034585_2_2_6"/>
<evidence type="ECO:0000256" key="1">
    <source>
        <dbReference type="ARBA" id="ARBA00022679"/>
    </source>
</evidence>
<name>Q6LNR3_PHOPR</name>